<reference evidence="3 4" key="1">
    <citation type="submission" date="2022-12" db="EMBL/GenBank/DDBJ databases">
        <title>Chromosome-level genome of Tegillarca granosa.</title>
        <authorList>
            <person name="Kim J."/>
        </authorList>
    </citation>
    <scope>NUCLEOTIDE SEQUENCE [LARGE SCALE GENOMIC DNA]</scope>
    <source>
        <strain evidence="3">Teg-2019</strain>
        <tissue evidence="3">Adductor muscle</tissue>
    </source>
</reference>
<organism evidence="3 4">
    <name type="scientific">Tegillarca granosa</name>
    <name type="common">Malaysian cockle</name>
    <name type="synonym">Anadara granosa</name>
    <dbReference type="NCBI Taxonomy" id="220873"/>
    <lineage>
        <taxon>Eukaryota</taxon>
        <taxon>Metazoa</taxon>
        <taxon>Spiralia</taxon>
        <taxon>Lophotrochozoa</taxon>
        <taxon>Mollusca</taxon>
        <taxon>Bivalvia</taxon>
        <taxon>Autobranchia</taxon>
        <taxon>Pteriomorphia</taxon>
        <taxon>Arcoida</taxon>
        <taxon>Arcoidea</taxon>
        <taxon>Arcidae</taxon>
        <taxon>Tegillarca</taxon>
    </lineage>
</organism>
<gene>
    <name evidence="3" type="ORF">KUTeg_019732</name>
</gene>
<dbReference type="InterPro" id="IPR007246">
    <property type="entry name" value="Gaa1"/>
</dbReference>
<keyword evidence="2" id="KW-0812">Transmembrane</keyword>
<evidence type="ECO:0008006" key="5">
    <source>
        <dbReference type="Google" id="ProtNLM"/>
    </source>
</evidence>
<dbReference type="PANTHER" id="PTHR13304:SF0">
    <property type="entry name" value="GLYCOSYLPHOSPHATIDYLINOSITOL ANCHOR ATTACHMENT 1 PROTEIN"/>
    <property type="match status" value="1"/>
</dbReference>
<keyword evidence="4" id="KW-1185">Reference proteome</keyword>
<feature type="transmembrane region" description="Helical" evidence="2">
    <location>
        <begin position="614"/>
        <end position="635"/>
    </location>
</feature>
<proteinExistence type="predicted"/>
<evidence type="ECO:0000256" key="2">
    <source>
        <dbReference type="SAM" id="Phobius"/>
    </source>
</evidence>
<name>A0ABQ9EDA7_TEGGR</name>
<evidence type="ECO:0000313" key="3">
    <source>
        <dbReference type="EMBL" id="KAJ8303336.1"/>
    </source>
</evidence>
<dbReference type="Pfam" id="PF04114">
    <property type="entry name" value="Gaa1"/>
    <property type="match status" value="1"/>
</dbReference>
<evidence type="ECO:0000313" key="4">
    <source>
        <dbReference type="Proteomes" id="UP001217089"/>
    </source>
</evidence>
<feature type="transmembrane region" description="Helical" evidence="2">
    <location>
        <begin position="568"/>
        <end position="594"/>
    </location>
</feature>
<dbReference type="PIRSF" id="PIRSF036762">
    <property type="entry name" value="GAA1"/>
    <property type="match status" value="1"/>
</dbReference>
<keyword evidence="2" id="KW-0472">Membrane</keyword>
<dbReference type="EMBL" id="JARBDR010000917">
    <property type="protein sequence ID" value="KAJ8303336.1"/>
    <property type="molecule type" value="Genomic_DNA"/>
</dbReference>
<accession>A0ABQ9EDA7</accession>
<protein>
    <recommendedName>
        <fullName evidence="5">Glycosylphosphatidylinositol anchor attachment 1 protein</fullName>
    </recommendedName>
</protein>
<feature type="compositionally biased region" description="Basic and acidic residues" evidence="1">
    <location>
        <begin position="438"/>
        <end position="459"/>
    </location>
</feature>
<dbReference type="PANTHER" id="PTHR13304">
    <property type="entry name" value="GLYCOSYLPHOSPHATIDYLINOSITOL ANCHOR ATTACHMENT 1 PROTEIN"/>
    <property type="match status" value="1"/>
</dbReference>
<dbReference type="Proteomes" id="UP001217089">
    <property type="component" value="Unassembled WGS sequence"/>
</dbReference>
<evidence type="ECO:0000256" key="1">
    <source>
        <dbReference type="SAM" id="MobiDB-lite"/>
    </source>
</evidence>
<sequence>MVCRELRMGLLSNPKQRQKIIDVISNYNNKLCVLCYVVGVVWFLALAYSPLNAGTYFSENALLPGLVVGEFQSDIDMDAYIQELQDELKKDKRKIPRNWVYKKFQELGLDAYVQNYTVNYPLEITRGQKVQGQNVYGILQARRSSSTEAIVLSAPLRPADSKLTQTNGGIVLMMSLAKHFRKQTYWSKDIIFLVTDHEQIGIQAWLDGYHDIQSDYIQPGDLRGRSGSIQAALNLEIPDKNVRSYDVKIEGLNGQLPNLDLFNLVVRLCQKESAMVTLHRKRDAYKMESWEGYQRSLITMLNMMWAQASGLPSGNHGLFHRYRIEAVTLEGVEKKRGHDLYDLEKTGRIVEGIFRSLNNLLERFHQSFFFYVLPSTMRYVSIGLYMPPFGLICAAALIKAVALWIGLGSQENGDENDEKSGETTESGNPEKMGPSGDEAEKHQDLLTERKKAEDLSKDSDIEEDNEERKQVEEELRRLLEEGDDSSSTGIISVFPVILTASLLGILAYLGPEFMSGSAKHFRMRMEDIITYGLMALFTASLMFPSMISRKNQDRKLAFDWELLKCIALIFQSLFLFSVALMNISLAFFVAVVLVPVTVSLKPRQNRLFSLLQKILLFLVSPGFMIFMASLINCMLEKYKDPLDLFGKTWDTMKQGLMLTIIDKYFFGSWMFTFFCFAVFPNWLLFWGIAHCDS</sequence>
<feature type="transmembrane region" description="Helical" evidence="2">
    <location>
        <begin position="486"/>
        <end position="508"/>
    </location>
</feature>
<dbReference type="Gene3D" id="3.40.630.10">
    <property type="entry name" value="Zn peptidases"/>
    <property type="match status" value="1"/>
</dbReference>
<comment type="caution">
    <text evidence="3">The sequence shown here is derived from an EMBL/GenBank/DDBJ whole genome shotgun (WGS) entry which is preliminary data.</text>
</comment>
<feature type="transmembrane region" description="Helical" evidence="2">
    <location>
        <begin position="528"/>
        <end position="547"/>
    </location>
</feature>
<keyword evidence="2" id="KW-1133">Transmembrane helix</keyword>
<feature type="transmembrane region" description="Helical" evidence="2">
    <location>
        <begin position="31"/>
        <end position="51"/>
    </location>
</feature>
<feature type="transmembrane region" description="Helical" evidence="2">
    <location>
        <begin position="656"/>
        <end position="679"/>
    </location>
</feature>
<feature type="transmembrane region" description="Helical" evidence="2">
    <location>
        <begin position="384"/>
        <end position="407"/>
    </location>
</feature>
<feature type="region of interest" description="Disordered" evidence="1">
    <location>
        <begin position="411"/>
        <end position="473"/>
    </location>
</feature>
<dbReference type="SUPFAM" id="SSF53187">
    <property type="entry name" value="Zn-dependent exopeptidases"/>
    <property type="match status" value="1"/>
</dbReference>